<dbReference type="EMBL" id="VZRI01011131">
    <property type="protein sequence ID" value="NWU98983.1"/>
    <property type="molecule type" value="Genomic_DNA"/>
</dbReference>
<dbReference type="SUPFAM" id="SSF50249">
    <property type="entry name" value="Nucleic acid-binding proteins"/>
    <property type="match status" value="1"/>
</dbReference>
<feature type="region of interest" description="Disordered" evidence="5">
    <location>
        <begin position="135"/>
        <end position="166"/>
    </location>
</feature>
<dbReference type="InterPro" id="IPR012340">
    <property type="entry name" value="NA-bd_OB-fold"/>
</dbReference>
<accession>A0A7K6B9L9</accession>
<keyword evidence="8" id="KW-1185">Reference proteome</keyword>
<dbReference type="Pfam" id="PF05843">
    <property type="entry name" value="Suf"/>
    <property type="match status" value="1"/>
</dbReference>
<name>A0A7K6B9L9_UPUEP</name>
<dbReference type="SMART" id="SM00386">
    <property type="entry name" value="HAT"/>
    <property type="match status" value="5"/>
</dbReference>
<dbReference type="GO" id="GO:0032040">
    <property type="term" value="C:small-subunit processome"/>
    <property type="evidence" value="ECO:0007669"/>
    <property type="project" value="TreeGrafter"/>
</dbReference>
<dbReference type="InterPro" id="IPR003029">
    <property type="entry name" value="S1_domain"/>
</dbReference>
<evidence type="ECO:0000256" key="3">
    <source>
        <dbReference type="ARBA" id="ARBA00022737"/>
    </source>
</evidence>
<dbReference type="Gene3D" id="2.40.50.140">
    <property type="entry name" value="Nucleic acid-binding proteins"/>
    <property type="match status" value="1"/>
</dbReference>
<dbReference type="GO" id="GO:0003723">
    <property type="term" value="F:RNA binding"/>
    <property type="evidence" value="ECO:0007669"/>
    <property type="project" value="TreeGrafter"/>
</dbReference>
<sequence>RCYILSNENSKIQLSLRQSRLNPKCNSKVEDVEITCIEDVKKGQLLRGYVKSITSSGVLFSLSTSLLGRILFQNVSPYFVQKHSLYEKYLPEGKLLTAKVLGVSGKHVELSILPEDTGMPSVLPESLGLPRYNVEEDKRKADDREKKEELNLKTKRRRRNSESEQEKMMKLHWRWREIRNYSIWEVKTKKRKVCPADESDSGIEVYYREEDDDDQQEETTKKKSKINKPGEAPRLQVSVGFTWDEDWNAMDIPMLNQKEESSESEEEEDLQSKLKKKTKKEKELEKQKKEKELCKLEAALMDPNRQPQSADDFDRLVLSSPNSSILWLQYMAFHLQATEIEKARAVAERAIKTICFREEQEKLNVWVALLNLENMYGTEETLMKVFERAVQYNEPLKVFQHLCDIYANSEKYKQAEELYNTMLKRFRQEKSVWLKYASYLLKQGQTEATHKLLERALKALPTKEHVDVISRFAQLEFRFGDAEHAKALFESTLSSYPKRTDIWSIYMDIMIKNGSQKEIRDIFERVIHLSLAPKKMKFFFKRYLDYEKKFGTADSVLAVKRAALEYVENKSSLADT</sequence>
<dbReference type="SUPFAM" id="SSF48452">
    <property type="entry name" value="TPR-like"/>
    <property type="match status" value="2"/>
</dbReference>
<dbReference type="FunFam" id="2.40.50.140:FF:000155">
    <property type="entry name" value="rRNA biogenesis protein RRP5"/>
    <property type="match status" value="1"/>
</dbReference>
<keyword evidence="3" id="KW-0677">Repeat</keyword>
<dbReference type="Pfam" id="PF23459">
    <property type="entry name" value="S1_RRP5"/>
    <property type="match status" value="1"/>
</dbReference>
<feature type="non-terminal residue" evidence="7">
    <location>
        <position position="1"/>
    </location>
</feature>
<dbReference type="InterPro" id="IPR011990">
    <property type="entry name" value="TPR-like_helical_dom_sf"/>
</dbReference>
<dbReference type="PANTHER" id="PTHR23270:SF10">
    <property type="entry name" value="PROTEIN RRP5 HOMOLOG"/>
    <property type="match status" value="1"/>
</dbReference>
<feature type="compositionally biased region" description="Basic and acidic residues" evidence="5">
    <location>
        <begin position="135"/>
        <end position="152"/>
    </location>
</feature>
<evidence type="ECO:0000256" key="1">
    <source>
        <dbReference type="ARBA" id="ARBA00004604"/>
    </source>
</evidence>
<dbReference type="PANTHER" id="PTHR23270">
    <property type="entry name" value="PROGRAMMED CELL DEATH PROTEIN 11 PRE-RRNA PROCESSING PROTEIN RRP5"/>
    <property type="match status" value="1"/>
</dbReference>
<feature type="domain" description="S1 motif" evidence="6">
    <location>
        <begin position="43"/>
        <end position="113"/>
    </location>
</feature>
<comment type="caution">
    <text evidence="7">The sequence shown here is derived from an EMBL/GenBank/DDBJ whole genome shotgun (WGS) entry which is preliminary data.</text>
</comment>
<proteinExistence type="predicted"/>
<organism evidence="7 8">
    <name type="scientific">Upupa epops</name>
    <name type="common">Eurasian hoopoe</name>
    <dbReference type="NCBI Taxonomy" id="57439"/>
    <lineage>
        <taxon>Eukaryota</taxon>
        <taxon>Metazoa</taxon>
        <taxon>Chordata</taxon>
        <taxon>Craniata</taxon>
        <taxon>Vertebrata</taxon>
        <taxon>Euteleostomi</taxon>
        <taxon>Archelosauria</taxon>
        <taxon>Archosauria</taxon>
        <taxon>Dinosauria</taxon>
        <taxon>Saurischia</taxon>
        <taxon>Theropoda</taxon>
        <taxon>Coelurosauria</taxon>
        <taxon>Aves</taxon>
        <taxon>Neognathae</taxon>
        <taxon>Neoaves</taxon>
        <taxon>Telluraves</taxon>
        <taxon>Coraciimorphae</taxon>
        <taxon>Bucerotiformes</taxon>
        <taxon>Upupidae</taxon>
        <taxon>Upupa</taxon>
    </lineage>
</organism>
<dbReference type="OrthoDB" id="412781at2759"/>
<dbReference type="InterPro" id="IPR008847">
    <property type="entry name" value="Suf"/>
</dbReference>
<feature type="region of interest" description="Disordered" evidence="5">
    <location>
        <begin position="257"/>
        <end position="282"/>
    </location>
</feature>
<keyword evidence="4" id="KW-0539">Nucleus</keyword>
<evidence type="ECO:0000313" key="7">
    <source>
        <dbReference type="EMBL" id="NWU98983.1"/>
    </source>
</evidence>
<dbReference type="InterPro" id="IPR003107">
    <property type="entry name" value="HAT"/>
</dbReference>
<dbReference type="PROSITE" id="PS50126">
    <property type="entry name" value="S1"/>
    <property type="match status" value="1"/>
</dbReference>
<feature type="non-terminal residue" evidence="7">
    <location>
        <position position="576"/>
    </location>
</feature>
<comment type="subcellular location">
    <subcellularLocation>
        <location evidence="1">Nucleus</location>
        <location evidence="1">Nucleolus</location>
    </subcellularLocation>
</comment>
<dbReference type="InterPro" id="IPR045209">
    <property type="entry name" value="Rrp5"/>
</dbReference>
<evidence type="ECO:0000256" key="5">
    <source>
        <dbReference type="SAM" id="MobiDB-lite"/>
    </source>
</evidence>
<feature type="region of interest" description="Disordered" evidence="5">
    <location>
        <begin position="204"/>
        <end position="233"/>
    </location>
</feature>
<dbReference type="Proteomes" id="UP000544127">
    <property type="component" value="Unassembled WGS sequence"/>
</dbReference>
<keyword evidence="2" id="KW-0698">rRNA processing</keyword>
<reference evidence="7 8" key="1">
    <citation type="submission" date="2019-09" db="EMBL/GenBank/DDBJ databases">
        <title>Bird 10,000 Genomes (B10K) Project - Family phase.</title>
        <authorList>
            <person name="Zhang G."/>
        </authorList>
    </citation>
    <scope>NUCLEOTIDE SEQUENCE [LARGE SCALE GENOMIC DNA]</scope>
    <source>
        <strain evidence="7">B10K-DU-012-37</strain>
    </source>
</reference>
<evidence type="ECO:0000259" key="6">
    <source>
        <dbReference type="PROSITE" id="PS50126"/>
    </source>
</evidence>
<dbReference type="Gene3D" id="1.25.40.10">
    <property type="entry name" value="Tetratricopeptide repeat domain"/>
    <property type="match status" value="1"/>
</dbReference>
<gene>
    <name evidence="7" type="primary">Pdcd11_0</name>
    <name evidence="7" type="ORF">UPUEPO_R08086</name>
</gene>
<dbReference type="AlphaFoldDB" id="A0A7K6B9L9"/>
<dbReference type="SMART" id="SM00316">
    <property type="entry name" value="S1"/>
    <property type="match status" value="1"/>
</dbReference>
<evidence type="ECO:0000256" key="2">
    <source>
        <dbReference type="ARBA" id="ARBA00022552"/>
    </source>
</evidence>
<dbReference type="GO" id="GO:0006364">
    <property type="term" value="P:rRNA processing"/>
    <property type="evidence" value="ECO:0007669"/>
    <property type="project" value="UniProtKB-KW"/>
</dbReference>
<evidence type="ECO:0000313" key="8">
    <source>
        <dbReference type="Proteomes" id="UP000544127"/>
    </source>
</evidence>
<dbReference type="FunFam" id="1.25.40.10:FF:000065">
    <property type="entry name" value="Programmed cell death 11"/>
    <property type="match status" value="1"/>
</dbReference>
<evidence type="ECO:0000256" key="4">
    <source>
        <dbReference type="ARBA" id="ARBA00023242"/>
    </source>
</evidence>
<protein>
    <submittedName>
        <fullName evidence="7">RRP5 protein</fullName>
    </submittedName>
</protein>
<dbReference type="InterPro" id="IPR057302">
    <property type="entry name" value="Rrp5_S1"/>
</dbReference>